<keyword evidence="3" id="KW-1185">Reference proteome</keyword>
<feature type="region of interest" description="Disordered" evidence="1">
    <location>
        <begin position="256"/>
        <end position="275"/>
    </location>
</feature>
<evidence type="ECO:0000313" key="2">
    <source>
        <dbReference type="EMBL" id="SEL64761.1"/>
    </source>
</evidence>
<organism evidence="2 3">
    <name type="scientific">Streptacidiphilus jiangxiensis</name>
    <dbReference type="NCBI Taxonomy" id="235985"/>
    <lineage>
        <taxon>Bacteria</taxon>
        <taxon>Bacillati</taxon>
        <taxon>Actinomycetota</taxon>
        <taxon>Actinomycetes</taxon>
        <taxon>Kitasatosporales</taxon>
        <taxon>Streptomycetaceae</taxon>
        <taxon>Streptacidiphilus</taxon>
    </lineage>
</organism>
<dbReference type="OrthoDB" id="3851304at2"/>
<dbReference type="AlphaFoldDB" id="A0A1H7RWR4"/>
<reference evidence="3" key="1">
    <citation type="submission" date="2016-10" db="EMBL/GenBank/DDBJ databases">
        <authorList>
            <person name="Varghese N."/>
        </authorList>
    </citation>
    <scope>NUCLEOTIDE SEQUENCE [LARGE SCALE GENOMIC DNA]</scope>
    <source>
        <strain evidence="3">DSM 45096 / BCRC 16803 / CGMCC 4.1857 / CIP 109030 / JCM 12277 / KCTC 19219 / NBRC 100920 / 33214</strain>
    </source>
</reference>
<dbReference type="RefSeq" id="WP_042448942.1">
    <property type="nucleotide sequence ID" value="NZ_BBPN01000015.1"/>
</dbReference>
<protein>
    <submittedName>
        <fullName evidence="2">Uncharacterized protein</fullName>
    </submittedName>
</protein>
<name>A0A1H7RWR4_STRJI</name>
<evidence type="ECO:0000256" key="1">
    <source>
        <dbReference type="SAM" id="MobiDB-lite"/>
    </source>
</evidence>
<accession>A0A1H7RWR4</accession>
<proteinExistence type="predicted"/>
<dbReference type="EMBL" id="FOAZ01000011">
    <property type="protein sequence ID" value="SEL64761.1"/>
    <property type="molecule type" value="Genomic_DNA"/>
</dbReference>
<evidence type="ECO:0000313" key="3">
    <source>
        <dbReference type="Proteomes" id="UP000183015"/>
    </source>
</evidence>
<dbReference type="eggNOG" id="ENOG5031YZD">
    <property type="taxonomic scope" value="Bacteria"/>
</dbReference>
<dbReference type="Proteomes" id="UP000183015">
    <property type="component" value="Unassembled WGS sequence"/>
</dbReference>
<gene>
    <name evidence="2" type="ORF">SAMN05414137_11125</name>
</gene>
<sequence>MIGDLWVLVTLLADPARNGAEVDEPCLLALTDADTTDAERVNGLIPVDQVEWEAWRTAADAYLAAVTDAARTLASAERRAQRAAARVLPGVRRRATREAESAFRSAAADYAVAVRAATTGYWPIHCEIRRRLDSQIASRRWVDIRARFAGRGTEPVWGWSLRELEPEQTPGLVELTVFRWDGDPPARAADFVSPERFGAPELDRELLRLRAEWTVRRIVWDEAARLRVEDENGGVPFALWWRAVTARVDAAEKVVPPRSPGSAFAGPPAQSGRRRIEVLQLPE</sequence>